<evidence type="ECO:0008006" key="4">
    <source>
        <dbReference type="Google" id="ProtNLM"/>
    </source>
</evidence>
<sequence>MLFIILLQVVCATFVTPTTWEYVSSKAETGLKYRNKRKKDHQDELQIIPTAALAGISVGDPPEEVRLHLIRACEGLREGLSPEFLVRTGSRNSPFRYKVELGDGAIYEGTIGRETLTYRTGYRGFSTIDDVYSGVGDETKKGFK</sequence>
<reference evidence="2 3" key="1">
    <citation type="submission" date="2021-03" db="EMBL/GenBank/DDBJ databases">
        <authorList>
            <person name="King G.J."/>
            <person name="Bancroft I."/>
            <person name="Baten A."/>
            <person name="Bloomfield J."/>
            <person name="Borpatragohain P."/>
            <person name="He Z."/>
            <person name="Irish N."/>
            <person name="Irwin J."/>
            <person name="Liu K."/>
            <person name="Mauleon R.P."/>
            <person name="Moore J."/>
            <person name="Morris R."/>
            <person name="Ostergaard L."/>
            <person name="Wang B."/>
            <person name="Wells R."/>
        </authorList>
    </citation>
    <scope>NUCLEOTIDE SEQUENCE [LARGE SCALE GENOMIC DNA]</scope>
    <source>
        <strain evidence="2">R-o-18</strain>
        <tissue evidence="2">Leaf</tissue>
    </source>
</reference>
<comment type="caution">
    <text evidence="2">The sequence shown here is derived from an EMBL/GenBank/DDBJ whole genome shotgun (WGS) entry which is preliminary data.</text>
</comment>
<accession>A0ABQ7N5Q4</accession>
<evidence type="ECO:0000256" key="1">
    <source>
        <dbReference type="SAM" id="SignalP"/>
    </source>
</evidence>
<protein>
    <recommendedName>
        <fullName evidence="4">Peptidylprolyl isomerase</fullName>
    </recommendedName>
</protein>
<keyword evidence="3" id="KW-1185">Reference proteome</keyword>
<keyword evidence="1" id="KW-0732">Signal</keyword>
<evidence type="ECO:0000313" key="2">
    <source>
        <dbReference type="EMBL" id="KAG5405461.1"/>
    </source>
</evidence>
<feature type="chain" id="PRO_5047325825" description="Peptidylprolyl isomerase" evidence="1">
    <location>
        <begin position="21"/>
        <end position="144"/>
    </location>
</feature>
<feature type="signal peptide" evidence="1">
    <location>
        <begin position="1"/>
        <end position="20"/>
    </location>
</feature>
<evidence type="ECO:0000313" key="3">
    <source>
        <dbReference type="Proteomes" id="UP000823674"/>
    </source>
</evidence>
<dbReference type="Proteomes" id="UP000823674">
    <property type="component" value="Chromosome A03"/>
</dbReference>
<gene>
    <name evidence="2" type="primary">A03p036640.1_BraROA</name>
    <name evidence="2" type="ORF">IGI04_011580</name>
</gene>
<proteinExistence type="predicted"/>
<dbReference type="EMBL" id="JADBGQ010000003">
    <property type="protein sequence ID" value="KAG5405461.1"/>
    <property type="molecule type" value="Genomic_DNA"/>
</dbReference>
<name>A0ABQ7N5Q4_BRACM</name>
<organism evidence="2 3">
    <name type="scientific">Brassica rapa subsp. trilocularis</name>
    <dbReference type="NCBI Taxonomy" id="1813537"/>
    <lineage>
        <taxon>Eukaryota</taxon>
        <taxon>Viridiplantae</taxon>
        <taxon>Streptophyta</taxon>
        <taxon>Embryophyta</taxon>
        <taxon>Tracheophyta</taxon>
        <taxon>Spermatophyta</taxon>
        <taxon>Magnoliopsida</taxon>
        <taxon>eudicotyledons</taxon>
        <taxon>Gunneridae</taxon>
        <taxon>Pentapetalae</taxon>
        <taxon>rosids</taxon>
        <taxon>malvids</taxon>
        <taxon>Brassicales</taxon>
        <taxon>Brassicaceae</taxon>
        <taxon>Brassiceae</taxon>
        <taxon>Brassica</taxon>
    </lineage>
</organism>